<keyword evidence="1" id="KW-0812">Transmembrane</keyword>
<keyword evidence="1" id="KW-1133">Transmembrane helix</keyword>
<feature type="transmembrane region" description="Helical" evidence="1">
    <location>
        <begin position="34"/>
        <end position="56"/>
    </location>
</feature>
<protein>
    <submittedName>
        <fullName evidence="2">Uncharacterized protein</fullName>
    </submittedName>
</protein>
<feature type="transmembrane region" description="Helical" evidence="1">
    <location>
        <begin position="7"/>
        <end position="28"/>
    </location>
</feature>
<keyword evidence="3" id="KW-1185">Reference proteome</keyword>
<name>A0A2Z5H8N8_9CAUD</name>
<sequence length="69" mass="7654">MLVAIRRLFAVCIGLGALIAFFTTVVVLGYAFKIIAFVLAVLLVLALILFLVWAAFKEFVIDAWKKPPK</sequence>
<evidence type="ECO:0000256" key="1">
    <source>
        <dbReference type="SAM" id="Phobius"/>
    </source>
</evidence>
<evidence type="ECO:0000313" key="3">
    <source>
        <dbReference type="Proteomes" id="UP000252224"/>
    </source>
</evidence>
<keyword evidence="1" id="KW-0472">Membrane</keyword>
<dbReference type="EMBL" id="MH382836">
    <property type="protein sequence ID" value="AXC36450.1"/>
    <property type="molecule type" value="Genomic_DNA"/>
</dbReference>
<proteinExistence type="predicted"/>
<reference evidence="2 3" key="1">
    <citation type="submission" date="2018-05" db="EMBL/GenBank/DDBJ databases">
        <title>Genomic characterization of a novel Pseudomonas phage phCDa.</title>
        <authorList>
            <person name="Chen C."/>
            <person name="Lu D."/>
            <person name="Wang J."/>
            <person name="Fu R."/>
        </authorList>
    </citation>
    <scope>NUCLEOTIDE SEQUENCE [LARGE SCALE GENOMIC DNA]</scope>
</reference>
<organism evidence="2 3">
    <name type="scientific">Pseudomonas phage phCDa</name>
    <dbReference type="NCBI Taxonomy" id="2268587"/>
    <lineage>
        <taxon>Viruses</taxon>
        <taxon>Duplodnaviria</taxon>
        <taxon>Heunggongvirae</taxon>
        <taxon>Uroviricota</taxon>
        <taxon>Caudoviricetes</taxon>
        <taxon>Schitoviridae</taxon>
        <taxon>Shizishanvirus</taxon>
        <taxon>Shizishanvirus phCDa</taxon>
    </lineage>
</organism>
<evidence type="ECO:0000313" key="2">
    <source>
        <dbReference type="EMBL" id="AXC36450.1"/>
    </source>
</evidence>
<accession>A0A2Z5H8N8</accession>
<dbReference type="Proteomes" id="UP000252224">
    <property type="component" value="Segment"/>
</dbReference>
<gene>
    <name evidence="2" type="ORF">phCDa_6</name>
</gene>